<evidence type="ECO:0000313" key="3">
    <source>
        <dbReference type="Proteomes" id="UP000490060"/>
    </source>
</evidence>
<protein>
    <recommendedName>
        <fullName evidence="4">Sensor of ECF-type sigma factor</fullName>
    </recommendedName>
</protein>
<dbReference type="GeneID" id="86818403"/>
<feature type="chain" id="PRO_5014197878" description="Sensor of ECF-type sigma factor" evidence="1">
    <location>
        <begin position="21"/>
        <end position="150"/>
    </location>
</feature>
<dbReference type="RefSeq" id="WP_083501051.1">
    <property type="nucleotide sequence ID" value="NZ_JAFMUG010000009.1"/>
</dbReference>
<feature type="signal peptide" evidence="1">
    <location>
        <begin position="1"/>
        <end position="20"/>
    </location>
</feature>
<organism evidence="2 3">
    <name type="scientific">Tenacibaculum finnmarkense genomovar ulcerans</name>
    <dbReference type="NCBI Taxonomy" id="2781388"/>
    <lineage>
        <taxon>Bacteria</taxon>
        <taxon>Pseudomonadati</taxon>
        <taxon>Bacteroidota</taxon>
        <taxon>Flavobacteriia</taxon>
        <taxon>Flavobacteriales</taxon>
        <taxon>Flavobacteriaceae</taxon>
        <taxon>Tenacibaculum</taxon>
        <taxon>Tenacibaculum finnmarkense</taxon>
    </lineage>
</organism>
<gene>
    <name evidence="2" type="ORF">TNO010_120016</name>
</gene>
<accession>A0A2I2LF58</accession>
<proteinExistence type="predicted"/>
<name>A0A2I2LF58_9FLAO</name>
<evidence type="ECO:0008006" key="4">
    <source>
        <dbReference type="Google" id="ProtNLM"/>
    </source>
</evidence>
<dbReference type="EMBL" id="OENE01000004">
    <property type="protein sequence ID" value="SOS58214.1"/>
    <property type="molecule type" value="Genomic_DNA"/>
</dbReference>
<reference evidence="2 3" key="1">
    <citation type="submission" date="2017-11" db="EMBL/GenBank/DDBJ databases">
        <authorList>
            <person name="Duchaud E."/>
        </authorList>
    </citation>
    <scope>NUCLEOTIDE SEQUENCE [LARGE SCALE GENOMIC DNA]</scope>
    <source>
        <strain evidence="2 3">TNO010</strain>
    </source>
</reference>
<evidence type="ECO:0000256" key="1">
    <source>
        <dbReference type="SAM" id="SignalP"/>
    </source>
</evidence>
<dbReference type="AlphaFoldDB" id="A0A2I2LF58"/>
<sequence>MKKIIILLLITFLTSFTSQAQFRKGGSHKIHAYKIAYLTEKLNLTQSEAQRFWPVYNKYDKKRIALHREQRFIFKKRIPDSGGFEKLSEKESKDILEKIHAIKKEQYQIKTLFQSEVSKILSYKKILALQISEHKFNHKLIKKLRGKKKQ</sequence>
<dbReference type="Proteomes" id="UP000490060">
    <property type="component" value="Unassembled WGS sequence"/>
</dbReference>
<evidence type="ECO:0000313" key="2">
    <source>
        <dbReference type="EMBL" id="SOS58214.1"/>
    </source>
</evidence>
<keyword evidence="1" id="KW-0732">Signal</keyword>